<dbReference type="InterPro" id="IPR042100">
    <property type="entry name" value="Bug_dom1"/>
</dbReference>
<feature type="signal peptide" evidence="2">
    <location>
        <begin position="1"/>
        <end position="28"/>
    </location>
</feature>
<evidence type="ECO:0000313" key="4">
    <source>
        <dbReference type="Proteomes" id="UP000542125"/>
    </source>
</evidence>
<dbReference type="PIRSF" id="PIRSF017082">
    <property type="entry name" value="YflP"/>
    <property type="match status" value="1"/>
</dbReference>
<evidence type="ECO:0000256" key="1">
    <source>
        <dbReference type="ARBA" id="ARBA00006987"/>
    </source>
</evidence>
<proteinExistence type="inferred from homology"/>
<keyword evidence="2" id="KW-0732">Signal</keyword>
<dbReference type="SUPFAM" id="SSF53850">
    <property type="entry name" value="Periplasmic binding protein-like II"/>
    <property type="match status" value="1"/>
</dbReference>
<reference evidence="3 4" key="1">
    <citation type="submission" date="2020-07" db="EMBL/GenBank/DDBJ databases">
        <title>Genomic Encyclopedia of Type Strains, Phase IV (KMG-V): Genome sequencing to study the core and pangenomes of soil and plant-associated prokaryotes.</title>
        <authorList>
            <person name="Whitman W."/>
        </authorList>
    </citation>
    <scope>NUCLEOTIDE SEQUENCE [LARGE SCALE GENOMIC DNA]</scope>
    <source>
        <strain evidence="3 4">SAS40</strain>
    </source>
</reference>
<evidence type="ECO:0000313" key="3">
    <source>
        <dbReference type="EMBL" id="NYE83222.1"/>
    </source>
</evidence>
<dbReference type="Pfam" id="PF03401">
    <property type="entry name" value="TctC"/>
    <property type="match status" value="1"/>
</dbReference>
<evidence type="ECO:0000256" key="2">
    <source>
        <dbReference type="SAM" id="SignalP"/>
    </source>
</evidence>
<comment type="caution">
    <text evidence="3">The sequence shown here is derived from an EMBL/GenBank/DDBJ whole genome shotgun (WGS) entry which is preliminary data.</text>
</comment>
<dbReference type="Proteomes" id="UP000542125">
    <property type="component" value="Unassembled WGS sequence"/>
</dbReference>
<dbReference type="EMBL" id="JACBYR010000001">
    <property type="protein sequence ID" value="NYE83222.1"/>
    <property type="molecule type" value="Genomic_DNA"/>
</dbReference>
<gene>
    <name evidence="3" type="ORF">FHW18_002493</name>
</gene>
<dbReference type="InterPro" id="IPR005064">
    <property type="entry name" value="BUG"/>
</dbReference>
<feature type="chain" id="PRO_5031014065" evidence="2">
    <location>
        <begin position="29"/>
        <end position="327"/>
    </location>
</feature>
<dbReference type="AlphaFoldDB" id="A0A7Y9LM42"/>
<dbReference type="PANTHER" id="PTHR42928:SF5">
    <property type="entry name" value="BLR1237 PROTEIN"/>
    <property type="match status" value="1"/>
</dbReference>
<dbReference type="CDD" id="cd13578">
    <property type="entry name" value="PBP2_Bug27"/>
    <property type="match status" value="1"/>
</dbReference>
<name>A0A7Y9LM42_9BURK</name>
<accession>A0A7Y9LM42</accession>
<dbReference type="Gene3D" id="3.40.190.10">
    <property type="entry name" value="Periplasmic binding protein-like II"/>
    <property type="match status" value="1"/>
</dbReference>
<dbReference type="RefSeq" id="WP_179586705.1">
    <property type="nucleotide sequence ID" value="NZ_JACBYR010000001.1"/>
</dbReference>
<sequence>MNNPYKQGVRYGACAVALAFASINSAAAAEPFPSRPIRVVVNTAPGGLTDVTTRLVAQKMGEHLKQTVVVENRAGGDGLIGIRSVKTAPPDGYTILATAGTIAIQPAIKDDAGYDVAKDFSGIGLIGRSPFLMVVAGDSNDKSMAQLLARAKTNPNKLSYASAGVGTAPHLAAAQFFQQAGVQLLHVPYKGNGPAMADVMSGRVDLILEAYGSSSAKVKAGQLRALGVTSSSRFASLPDVPTFAEQGAPNYSYYTWLCLVAPAGTPKDAIDRLSESLRASLASPEIEARFREDGLETNVMSPTQFNTYLVDEVAKAKAMVGSLGLAK</sequence>
<keyword evidence="4" id="KW-1185">Reference proteome</keyword>
<organism evidence="3 4">
    <name type="scientific">Pigmentiphaga litoralis</name>
    <dbReference type="NCBI Taxonomy" id="516702"/>
    <lineage>
        <taxon>Bacteria</taxon>
        <taxon>Pseudomonadati</taxon>
        <taxon>Pseudomonadota</taxon>
        <taxon>Betaproteobacteria</taxon>
        <taxon>Burkholderiales</taxon>
        <taxon>Alcaligenaceae</taxon>
        <taxon>Pigmentiphaga</taxon>
    </lineage>
</organism>
<dbReference type="PANTHER" id="PTHR42928">
    <property type="entry name" value="TRICARBOXYLATE-BINDING PROTEIN"/>
    <property type="match status" value="1"/>
</dbReference>
<dbReference type="Gene3D" id="3.40.190.150">
    <property type="entry name" value="Bordetella uptake gene, domain 1"/>
    <property type="match status" value="1"/>
</dbReference>
<comment type="similarity">
    <text evidence="1">Belongs to the UPF0065 (bug) family.</text>
</comment>
<protein>
    <submittedName>
        <fullName evidence="3">Tripartite-type tricarboxylate transporter receptor subunit TctC</fullName>
    </submittedName>
</protein>
<keyword evidence="3" id="KW-0675">Receptor</keyword>